<dbReference type="Gene3D" id="3.10.20.90">
    <property type="entry name" value="Phosphatidylinositol 3-kinase Catalytic Subunit, Chain A, domain 1"/>
    <property type="match status" value="1"/>
</dbReference>
<reference evidence="2 3" key="1">
    <citation type="journal article" date="2018" name="Nat. Ecol. Evol.">
        <title>Shark genomes provide insights into elasmobranch evolution and the origin of vertebrates.</title>
        <authorList>
            <person name="Hara Y"/>
            <person name="Yamaguchi K"/>
            <person name="Onimaru K"/>
            <person name="Kadota M"/>
            <person name="Koyanagi M"/>
            <person name="Keeley SD"/>
            <person name="Tatsumi K"/>
            <person name="Tanaka K"/>
            <person name="Motone F"/>
            <person name="Kageyama Y"/>
            <person name="Nozu R"/>
            <person name="Adachi N"/>
            <person name="Nishimura O"/>
            <person name="Nakagawa R"/>
            <person name="Tanegashima C"/>
            <person name="Kiyatake I"/>
            <person name="Matsumoto R"/>
            <person name="Murakumo K"/>
            <person name="Nishida K"/>
            <person name="Terakita A"/>
            <person name="Kuratani S"/>
            <person name="Sato K"/>
            <person name="Hyodo S Kuraku.S."/>
        </authorList>
    </citation>
    <scope>NUCLEOTIDE SEQUENCE [LARGE SCALE GENOMIC DNA]</scope>
</reference>
<accession>A0A401PYG7</accession>
<evidence type="ECO:0000259" key="1">
    <source>
        <dbReference type="PROSITE" id="PS51016"/>
    </source>
</evidence>
<dbReference type="InterPro" id="IPR038185">
    <property type="entry name" value="MyTH4_dom_sf"/>
</dbReference>
<dbReference type="Pfam" id="PF21989">
    <property type="entry name" value="RA_2"/>
    <property type="match status" value="1"/>
</dbReference>
<sequence>QSPAIENQIAEVAPPQVKAVINVSLPADVNNFPFSKFINQHFQVPQLQVLNHPLQQPFTHLQGAERHTAVELFKLILRFLQAELLQGRNEIILGNFIAQKGISNLTLRNEIFCQVVNQMWKNPDMEEWQRACLLMATCLSCLRPSPELEKPLLKYVSDHAMEEYRALCQHKTLGAMQQSQGRAFPPTQLEWTANRRRGQMVLDIHLLNEDKVATEVESWTTGEELANWILKFRGQEDEQRGWTVSLHTGEEWRDMLGCDFVMDLISETEELGFFPTQLSTSFIQPGVIGNSYESHPGFDDCSL</sequence>
<dbReference type="OrthoDB" id="8182952at2759"/>
<gene>
    <name evidence="2" type="ORF">scyTo_0019375</name>
</gene>
<comment type="caution">
    <text evidence="2">The sequence shown here is derived from an EMBL/GenBank/DDBJ whole genome shotgun (WGS) entry which is preliminary data.</text>
</comment>
<dbReference type="SMART" id="SM00139">
    <property type="entry name" value="MyTH4"/>
    <property type="match status" value="1"/>
</dbReference>
<dbReference type="InterPro" id="IPR000857">
    <property type="entry name" value="MyTH4_dom"/>
</dbReference>
<dbReference type="AlphaFoldDB" id="A0A401PYG7"/>
<dbReference type="STRING" id="75743.A0A401PYG7"/>
<dbReference type="PANTHER" id="PTHR22692">
    <property type="entry name" value="MYOSIN VII, XV"/>
    <property type="match status" value="1"/>
</dbReference>
<dbReference type="Gene3D" id="1.25.40.530">
    <property type="entry name" value="MyTH4 domain"/>
    <property type="match status" value="1"/>
</dbReference>
<evidence type="ECO:0000313" key="2">
    <source>
        <dbReference type="EMBL" id="GCB78197.1"/>
    </source>
</evidence>
<feature type="non-terminal residue" evidence="2">
    <location>
        <position position="1"/>
    </location>
</feature>
<dbReference type="OMA" id="DHAMEEY"/>
<dbReference type="PANTHER" id="PTHR22692:SF16">
    <property type="entry name" value="MYOSIN XVB"/>
    <property type="match status" value="1"/>
</dbReference>
<dbReference type="PROSITE" id="PS51016">
    <property type="entry name" value="MYTH4"/>
    <property type="match status" value="1"/>
</dbReference>
<dbReference type="GO" id="GO:0005856">
    <property type="term" value="C:cytoskeleton"/>
    <property type="evidence" value="ECO:0007669"/>
    <property type="project" value="InterPro"/>
</dbReference>
<protein>
    <recommendedName>
        <fullName evidence="1">MyTH4 domain-containing protein</fullName>
    </recommendedName>
</protein>
<name>A0A401PYG7_SCYTO</name>
<organism evidence="2 3">
    <name type="scientific">Scyliorhinus torazame</name>
    <name type="common">Cloudy catshark</name>
    <name type="synonym">Catulus torazame</name>
    <dbReference type="NCBI Taxonomy" id="75743"/>
    <lineage>
        <taxon>Eukaryota</taxon>
        <taxon>Metazoa</taxon>
        <taxon>Chordata</taxon>
        <taxon>Craniata</taxon>
        <taxon>Vertebrata</taxon>
        <taxon>Chondrichthyes</taxon>
        <taxon>Elasmobranchii</taxon>
        <taxon>Galeomorphii</taxon>
        <taxon>Galeoidea</taxon>
        <taxon>Carcharhiniformes</taxon>
        <taxon>Scyliorhinidae</taxon>
        <taxon>Scyliorhinus</taxon>
    </lineage>
</organism>
<dbReference type="Pfam" id="PF00784">
    <property type="entry name" value="MyTH4"/>
    <property type="match status" value="1"/>
</dbReference>
<proteinExistence type="predicted"/>
<dbReference type="InterPro" id="IPR051567">
    <property type="entry name" value="Unconventional_Myosin_ATPase"/>
</dbReference>
<dbReference type="EMBL" id="BFAA01014359">
    <property type="protein sequence ID" value="GCB78197.1"/>
    <property type="molecule type" value="Genomic_DNA"/>
</dbReference>
<feature type="domain" description="MyTH4" evidence="1">
    <location>
        <begin position="49"/>
        <end position="195"/>
    </location>
</feature>
<dbReference type="Proteomes" id="UP000288216">
    <property type="component" value="Unassembled WGS sequence"/>
</dbReference>
<keyword evidence="3" id="KW-1185">Reference proteome</keyword>
<evidence type="ECO:0000313" key="3">
    <source>
        <dbReference type="Proteomes" id="UP000288216"/>
    </source>
</evidence>